<evidence type="ECO:0000259" key="2">
    <source>
        <dbReference type="Pfam" id="PF03976"/>
    </source>
</evidence>
<dbReference type="NCBIfam" id="TIGR03708">
    <property type="entry name" value="poly_P_AMP_trns"/>
    <property type="match status" value="1"/>
</dbReference>
<feature type="domain" description="Polyphosphate kinase-2-related" evidence="2">
    <location>
        <begin position="286"/>
        <end position="509"/>
    </location>
</feature>
<dbReference type="SUPFAM" id="SSF52540">
    <property type="entry name" value="P-loop containing nucleoside triphosphate hydrolases"/>
    <property type="match status" value="2"/>
</dbReference>
<reference evidence="3 4" key="1">
    <citation type="submission" date="2016-07" db="EMBL/GenBank/DDBJ databases">
        <authorList>
            <person name="Lefevre C.T."/>
        </authorList>
    </citation>
    <scope>NUCLEOTIDE SEQUENCE [LARGE SCALE GENOMIC DNA]</scope>
    <source>
        <strain evidence="3">PR1</strain>
    </source>
</reference>
<organism evidence="3 4">
    <name type="scientific">Candidatus Terasakiella magnetica</name>
    <dbReference type="NCBI Taxonomy" id="1867952"/>
    <lineage>
        <taxon>Bacteria</taxon>
        <taxon>Pseudomonadati</taxon>
        <taxon>Pseudomonadota</taxon>
        <taxon>Alphaproteobacteria</taxon>
        <taxon>Rhodospirillales</taxon>
        <taxon>Terasakiellaceae</taxon>
        <taxon>Terasakiella</taxon>
    </lineage>
</organism>
<evidence type="ECO:0000256" key="1">
    <source>
        <dbReference type="SAM" id="MobiDB-lite"/>
    </source>
</evidence>
<dbReference type="Pfam" id="PF03976">
    <property type="entry name" value="PPK2"/>
    <property type="match status" value="2"/>
</dbReference>
<evidence type="ECO:0000313" key="4">
    <source>
        <dbReference type="Proteomes" id="UP000231658"/>
    </source>
</evidence>
<dbReference type="Gene3D" id="3.40.50.300">
    <property type="entry name" value="P-loop containing nucleotide triphosphate hydrolases"/>
    <property type="match status" value="2"/>
</dbReference>
<dbReference type="InterPro" id="IPR027417">
    <property type="entry name" value="P-loop_NTPase"/>
</dbReference>
<name>A0A1C3RJA4_9PROT</name>
<dbReference type="PANTHER" id="PTHR34383">
    <property type="entry name" value="POLYPHOSPHATE:AMP PHOSPHOTRANSFERASE-RELATED"/>
    <property type="match status" value="1"/>
</dbReference>
<protein>
    <submittedName>
        <fullName evidence="3">UDP-galactose-lipid carrier transferase</fullName>
    </submittedName>
</protein>
<feature type="domain" description="Polyphosphate kinase-2-related" evidence="2">
    <location>
        <begin position="11"/>
        <end position="230"/>
    </location>
</feature>
<dbReference type="EMBL" id="FLYE01000044">
    <property type="protein sequence ID" value="SCA57352.1"/>
    <property type="molecule type" value="Genomic_DNA"/>
</dbReference>
<dbReference type="AlphaFoldDB" id="A0A1C3RJA4"/>
<keyword evidence="3" id="KW-0808">Transferase</keyword>
<evidence type="ECO:0000313" key="3">
    <source>
        <dbReference type="EMBL" id="SCA57352.1"/>
    </source>
</evidence>
<dbReference type="PANTHER" id="PTHR34383:SF3">
    <property type="entry name" value="POLYPHOSPHATE:AMP PHOSPHOTRANSFERASE"/>
    <property type="match status" value="1"/>
</dbReference>
<dbReference type="GO" id="GO:0043751">
    <property type="term" value="F:polyphosphate:AMP phosphotransferase activity"/>
    <property type="evidence" value="ECO:0007669"/>
    <property type="project" value="InterPro"/>
</dbReference>
<dbReference type="Proteomes" id="UP000231658">
    <property type="component" value="Unassembled WGS sequence"/>
</dbReference>
<dbReference type="STRING" id="1867952.MTBPR1_50108"/>
<dbReference type="OrthoDB" id="9775224at2"/>
<dbReference type="GO" id="GO:0006797">
    <property type="term" value="P:polyphosphate metabolic process"/>
    <property type="evidence" value="ECO:0007669"/>
    <property type="project" value="InterPro"/>
</dbReference>
<feature type="region of interest" description="Disordered" evidence="1">
    <location>
        <begin position="247"/>
        <end position="270"/>
    </location>
</feature>
<dbReference type="InterPro" id="IPR022488">
    <property type="entry name" value="PPK2-related"/>
</dbReference>
<sequence length="512" mass="59428">MFETAELGRSISKKEFEAEVQDLRTELLGIQQDLRQCDFPVVIVMAGVDGAGKGTTVNSLNEWMDSRWIDNNAYVRHSDEESERPPYWRYWRDLPPKGKLGIFLSSWYSSPLLDNVYGTITKAEYDEKLDRIKAFEKTLADDGALILKFWMHLGKDEQKKRLKKLEKDELQSWRVNESDWNHWRLYDQFIDSAERLIMRTSKGHAPWSIVEGVDPRYASLTVAKQIRDAIVRHIELRKTQKEALAQLKAKQASEPEVDAGKANKDAPVEPLPYPTVLSSLDMSQKAEKAAYKTELKALQGRLNMLSRKASERGVSTVLVFEGSDAAGKGGNIRRITTALDARSYKVLPFAAPNDDERAHHYLWRFWRHMSRAGRMTIFDRSWYGRVLVERCEGFAREDEWRRAYGEIVDFEDQIVDHGTVLLKFWIHIDPDEQLARFKAREVTPWKQWKLTDEDWRNREKWALYEEAVNDLVEKTSTSNAPWTLVEGNDKKFARLKVLRSVCDALEARLAKK</sequence>
<proteinExistence type="predicted"/>
<keyword evidence="4" id="KW-1185">Reference proteome</keyword>
<accession>A0A1C3RJA4</accession>
<dbReference type="InterPro" id="IPR022489">
    <property type="entry name" value="PolyP_AMP_Tfrase"/>
</dbReference>
<dbReference type="RefSeq" id="WP_069189517.1">
    <property type="nucleotide sequence ID" value="NZ_FLYE01000044.1"/>
</dbReference>
<gene>
    <name evidence="3" type="ORF">MTBPR1_50108</name>
</gene>
<feature type="compositionally biased region" description="Basic and acidic residues" evidence="1">
    <location>
        <begin position="258"/>
        <end position="267"/>
    </location>
</feature>